<dbReference type="AlphaFoldDB" id="A0A3E3DZU6"/>
<dbReference type="GO" id="GO:0016020">
    <property type="term" value="C:membrane"/>
    <property type="evidence" value="ECO:0007669"/>
    <property type="project" value="UniProtKB-SubCell"/>
</dbReference>
<dbReference type="PANTHER" id="PTHR35789">
    <property type="entry name" value="SPORE GERMINATION PROTEIN B3"/>
    <property type="match status" value="1"/>
</dbReference>
<evidence type="ECO:0000256" key="1">
    <source>
        <dbReference type="ARBA" id="ARBA00004635"/>
    </source>
</evidence>
<dbReference type="InterPro" id="IPR057336">
    <property type="entry name" value="GerAC_N"/>
</dbReference>
<reference evidence="10 11" key="1">
    <citation type="submission" date="2018-08" db="EMBL/GenBank/DDBJ databases">
        <title>A genome reference for cultivated species of the human gut microbiota.</title>
        <authorList>
            <person name="Zou Y."/>
            <person name="Xue W."/>
            <person name="Luo G."/>
        </authorList>
    </citation>
    <scope>NUCLEOTIDE SEQUENCE [LARGE SCALE GENOMIC DNA]</scope>
    <source>
        <strain evidence="10 11">AM25-6</strain>
    </source>
</reference>
<comment type="similarity">
    <text evidence="2">Belongs to the GerABKC lipoprotein family.</text>
</comment>
<gene>
    <name evidence="10" type="ORF">DW687_07505</name>
</gene>
<dbReference type="PROSITE" id="PS51257">
    <property type="entry name" value="PROKAR_LIPOPROTEIN"/>
    <property type="match status" value="1"/>
</dbReference>
<protein>
    <submittedName>
        <fullName evidence="10">Ger(X)C family spore germination protein</fullName>
    </submittedName>
</protein>
<evidence type="ECO:0000259" key="9">
    <source>
        <dbReference type="Pfam" id="PF25198"/>
    </source>
</evidence>
<comment type="caution">
    <text evidence="10">The sequence shown here is derived from an EMBL/GenBank/DDBJ whole genome shotgun (WGS) entry which is preliminary data.</text>
</comment>
<dbReference type="InterPro" id="IPR038501">
    <property type="entry name" value="Spore_GerAC_C_sf"/>
</dbReference>
<proteinExistence type="inferred from homology"/>
<evidence type="ECO:0000313" key="11">
    <source>
        <dbReference type="Proteomes" id="UP000261212"/>
    </source>
</evidence>
<dbReference type="NCBIfam" id="TIGR02887">
    <property type="entry name" value="spore_ger_x_C"/>
    <property type="match status" value="1"/>
</dbReference>
<evidence type="ECO:0000256" key="7">
    <source>
        <dbReference type="ARBA" id="ARBA00023288"/>
    </source>
</evidence>
<dbReference type="EMBL" id="QUSM01000003">
    <property type="protein sequence ID" value="RGD74595.1"/>
    <property type="molecule type" value="Genomic_DNA"/>
</dbReference>
<keyword evidence="5" id="KW-0472">Membrane</keyword>
<feature type="domain" description="Spore germination protein N-terminal" evidence="9">
    <location>
        <begin position="24"/>
        <end position="193"/>
    </location>
</feature>
<evidence type="ECO:0000259" key="8">
    <source>
        <dbReference type="Pfam" id="PF05504"/>
    </source>
</evidence>
<dbReference type="GO" id="GO:0009847">
    <property type="term" value="P:spore germination"/>
    <property type="evidence" value="ECO:0007669"/>
    <property type="project" value="InterPro"/>
</dbReference>
<name>A0A3E3DZU6_9FIRM</name>
<dbReference type="Proteomes" id="UP000261212">
    <property type="component" value="Unassembled WGS sequence"/>
</dbReference>
<dbReference type="InterPro" id="IPR008844">
    <property type="entry name" value="Spore_GerAC-like"/>
</dbReference>
<keyword evidence="3" id="KW-0309">Germination</keyword>
<dbReference type="InterPro" id="IPR046953">
    <property type="entry name" value="Spore_GerAC-like_C"/>
</dbReference>
<evidence type="ECO:0000256" key="2">
    <source>
        <dbReference type="ARBA" id="ARBA00007886"/>
    </source>
</evidence>
<keyword evidence="6" id="KW-0564">Palmitate</keyword>
<evidence type="ECO:0000256" key="3">
    <source>
        <dbReference type="ARBA" id="ARBA00022544"/>
    </source>
</evidence>
<accession>A0A3E3DZU6</accession>
<sequence>MKSKKIISVMLLIFILPLFCSCYDYSELEREILIFTIGIDKVSDGYEISAETLDASDYGGELNVKPEVITSKGDSIYEALSILDGKFNNKVNLTHCELIIVGEKYAKEDGIYDILNLVYEKNNLRFNTIFTTTYDSSAKDILMSQEGHETFHGFEILEQLSKNKLFSDNSRAYKIINSIENSGIELTLPVIKVAKSEEKKNFYANKIAVFKGDKLAGYIDDKDVNYYSLLRNKKNSIQLKMEEEGNLINAKVSLKKTRTSIKNNRLNIDMDVNAYIESNEKKNTSKEKLKSALENKLKTDLNNFIEETQKRFKLDIFGYGYHLNNYKEKKNNQNWNKFYENLNRNINVHVTLKEDMEE</sequence>
<comment type="subcellular location">
    <subcellularLocation>
        <location evidence="1">Membrane</location>
        <topology evidence="1">Lipid-anchor</topology>
    </subcellularLocation>
</comment>
<dbReference type="PANTHER" id="PTHR35789:SF1">
    <property type="entry name" value="SPORE GERMINATION PROTEIN B3"/>
    <property type="match status" value="1"/>
</dbReference>
<evidence type="ECO:0000256" key="6">
    <source>
        <dbReference type="ARBA" id="ARBA00023139"/>
    </source>
</evidence>
<organism evidence="10 11">
    <name type="scientific">Anaerofustis stercorihominis</name>
    <dbReference type="NCBI Taxonomy" id="214853"/>
    <lineage>
        <taxon>Bacteria</taxon>
        <taxon>Bacillati</taxon>
        <taxon>Bacillota</taxon>
        <taxon>Clostridia</taxon>
        <taxon>Eubacteriales</taxon>
        <taxon>Eubacteriaceae</taxon>
        <taxon>Anaerofustis</taxon>
    </lineage>
</organism>
<feature type="domain" description="Spore germination GerAC-like C-terminal" evidence="8">
    <location>
        <begin position="206"/>
        <end position="353"/>
    </location>
</feature>
<dbReference type="Pfam" id="PF05504">
    <property type="entry name" value="Spore_GerAC"/>
    <property type="match status" value="1"/>
</dbReference>
<evidence type="ECO:0000313" key="10">
    <source>
        <dbReference type="EMBL" id="RGD74595.1"/>
    </source>
</evidence>
<keyword evidence="7" id="KW-0449">Lipoprotein</keyword>
<dbReference type="Gene3D" id="3.30.300.210">
    <property type="entry name" value="Nutrient germinant receptor protein C, domain 3"/>
    <property type="match status" value="1"/>
</dbReference>
<dbReference type="RefSeq" id="WP_117532281.1">
    <property type="nucleotide sequence ID" value="NZ_QUSM01000003.1"/>
</dbReference>
<evidence type="ECO:0000256" key="4">
    <source>
        <dbReference type="ARBA" id="ARBA00022729"/>
    </source>
</evidence>
<evidence type="ECO:0000256" key="5">
    <source>
        <dbReference type="ARBA" id="ARBA00023136"/>
    </source>
</evidence>
<dbReference type="Pfam" id="PF25198">
    <property type="entry name" value="Spore_GerAC_N"/>
    <property type="match status" value="1"/>
</dbReference>
<keyword evidence="4" id="KW-0732">Signal</keyword>